<dbReference type="InterPro" id="IPR045605">
    <property type="entry name" value="KshA-like_C"/>
</dbReference>
<dbReference type="GO" id="GO:0051537">
    <property type="term" value="F:2 iron, 2 sulfur cluster binding"/>
    <property type="evidence" value="ECO:0007669"/>
    <property type="project" value="UniProtKB-KW"/>
</dbReference>
<dbReference type="PROSITE" id="PS51296">
    <property type="entry name" value="RIESKE"/>
    <property type="match status" value="1"/>
</dbReference>
<keyword evidence="2" id="KW-0001">2Fe-2S</keyword>
<feature type="domain" description="Rieske" evidence="7">
    <location>
        <begin position="7"/>
        <end position="108"/>
    </location>
</feature>
<dbReference type="SUPFAM" id="SSF55961">
    <property type="entry name" value="Bet v1-like"/>
    <property type="match status" value="1"/>
</dbReference>
<reference evidence="8 9" key="1">
    <citation type="journal article" date="2013" name="Genome Announc.">
        <title>Draft Genome Sequence of a Hexachlorocyclohexane-Degrading Bacterium, Sphingobium baderi Strain LL03T.</title>
        <authorList>
            <person name="Kaur J."/>
            <person name="Verma H."/>
            <person name="Tripathi C."/>
            <person name="Khurana J.P."/>
            <person name="Lal R."/>
        </authorList>
    </citation>
    <scope>NUCLEOTIDE SEQUENCE [LARGE SCALE GENOMIC DNA]</scope>
    <source>
        <strain evidence="8 9">LL03</strain>
    </source>
</reference>
<dbReference type="PATRIC" id="fig|1114964.3.peg.3383"/>
<comment type="cofactor">
    <cofactor evidence="1">
        <name>Fe cation</name>
        <dbReference type="ChEBI" id="CHEBI:24875"/>
    </cofactor>
</comment>
<organism evidence="8 9">
    <name type="scientific">Sphingobium baderi LL03</name>
    <dbReference type="NCBI Taxonomy" id="1114964"/>
    <lineage>
        <taxon>Bacteria</taxon>
        <taxon>Pseudomonadati</taxon>
        <taxon>Pseudomonadota</taxon>
        <taxon>Alphaproteobacteria</taxon>
        <taxon>Sphingomonadales</taxon>
        <taxon>Sphingomonadaceae</taxon>
        <taxon>Sphingobium</taxon>
    </lineage>
</organism>
<dbReference type="EMBL" id="ATIB01000081">
    <property type="protein sequence ID" value="EQA98430.1"/>
    <property type="molecule type" value="Genomic_DNA"/>
</dbReference>
<sequence>MKPTGWFQIGWSAEIAPGATKAMKYFGEDMVAFRTEDGKLVVMDAHCKHLGAHLAYGGKVKGDCIACPYHGWEWNSQGANIHVPYQDKPTGAKLRTRHIIERHGIIFMWHDPAGGAPREGWELPDLFTGVPQVPAREEDFYPCYPHAVVDKPGERIHPQMVVENAPDTTHFHFTHGTPECPELLWFDTSDGSWRSEMGFKSPKTKEVALSLYTLAPCISLSFTIFNGQSVKYRLILTATPVDEETSDFRVNYFFPRDPASPDVMPESLRAFARQTVELFEEDARMWRHQIFVQRPVFAKQDIAGYTAMRKWSERFYEAAEGPTPMRAVEAL</sequence>
<dbReference type="InterPro" id="IPR050584">
    <property type="entry name" value="Cholesterol_7-desaturase"/>
</dbReference>
<evidence type="ECO:0000256" key="2">
    <source>
        <dbReference type="ARBA" id="ARBA00022714"/>
    </source>
</evidence>
<name>T0G428_9SPHN</name>
<dbReference type="Gene3D" id="2.102.10.10">
    <property type="entry name" value="Rieske [2Fe-2S] iron-sulphur domain"/>
    <property type="match status" value="1"/>
</dbReference>
<dbReference type="Gene3D" id="3.90.380.10">
    <property type="entry name" value="Naphthalene 1,2-dioxygenase Alpha Subunit, Chain A, domain 1"/>
    <property type="match status" value="1"/>
</dbReference>
<evidence type="ECO:0000256" key="4">
    <source>
        <dbReference type="ARBA" id="ARBA00023002"/>
    </source>
</evidence>
<dbReference type="GO" id="GO:0016491">
    <property type="term" value="F:oxidoreductase activity"/>
    <property type="evidence" value="ECO:0007669"/>
    <property type="project" value="UniProtKB-KW"/>
</dbReference>
<dbReference type="InterPro" id="IPR036922">
    <property type="entry name" value="Rieske_2Fe-2S_sf"/>
</dbReference>
<keyword evidence="5" id="KW-0408">Iron</keyword>
<gene>
    <name evidence="8" type="ORF">L485_17260</name>
</gene>
<dbReference type="AlphaFoldDB" id="T0G428"/>
<dbReference type="PANTHER" id="PTHR21266:SF60">
    <property type="entry name" value="3-KETOSTEROID-9-ALPHA-MONOOXYGENASE, OXYGENASE COMPONENT"/>
    <property type="match status" value="1"/>
</dbReference>
<accession>T0G428</accession>
<evidence type="ECO:0000256" key="1">
    <source>
        <dbReference type="ARBA" id="ARBA00001962"/>
    </source>
</evidence>
<evidence type="ECO:0000256" key="6">
    <source>
        <dbReference type="ARBA" id="ARBA00023014"/>
    </source>
</evidence>
<evidence type="ECO:0000256" key="3">
    <source>
        <dbReference type="ARBA" id="ARBA00022723"/>
    </source>
</evidence>
<evidence type="ECO:0000259" key="7">
    <source>
        <dbReference type="PROSITE" id="PS51296"/>
    </source>
</evidence>
<dbReference type="PANTHER" id="PTHR21266">
    <property type="entry name" value="IRON-SULFUR DOMAIN CONTAINING PROTEIN"/>
    <property type="match status" value="1"/>
</dbReference>
<comment type="caution">
    <text evidence="8">The sequence shown here is derived from an EMBL/GenBank/DDBJ whole genome shotgun (WGS) entry which is preliminary data.</text>
</comment>
<dbReference type="CDD" id="cd03469">
    <property type="entry name" value="Rieske_RO_Alpha_N"/>
    <property type="match status" value="1"/>
</dbReference>
<protein>
    <recommendedName>
        <fullName evidence="7">Rieske domain-containing protein</fullName>
    </recommendedName>
</protein>
<evidence type="ECO:0000256" key="5">
    <source>
        <dbReference type="ARBA" id="ARBA00023004"/>
    </source>
</evidence>
<keyword evidence="6" id="KW-0411">Iron-sulfur</keyword>
<proteinExistence type="predicted"/>
<dbReference type="GO" id="GO:0046872">
    <property type="term" value="F:metal ion binding"/>
    <property type="evidence" value="ECO:0007669"/>
    <property type="project" value="UniProtKB-KW"/>
</dbReference>
<keyword evidence="3" id="KW-0479">Metal-binding</keyword>
<dbReference type="GO" id="GO:0008203">
    <property type="term" value="P:cholesterol metabolic process"/>
    <property type="evidence" value="ECO:0007669"/>
    <property type="project" value="InterPro"/>
</dbReference>
<keyword evidence="4" id="KW-0560">Oxidoreductase</keyword>
<dbReference type="InterPro" id="IPR017941">
    <property type="entry name" value="Rieske_2Fe-2S"/>
</dbReference>
<evidence type="ECO:0000313" key="9">
    <source>
        <dbReference type="Proteomes" id="UP000015524"/>
    </source>
</evidence>
<dbReference type="Pfam" id="PF00355">
    <property type="entry name" value="Rieske"/>
    <property type="match status" value="1"/>
</dbReference>
<dbReference type="Pfam" id="PF19298">
    <property type="entry name" value="KshA_C"/>
    <property type="match status" value="1"/>
</dbReference>
<evidence type="ECO:0000313" key="8">
    <source>
        <dbReference type="EMBL" id="EQA98430.1"/>
    </source>
</evidence>
<keyword evidence="9" id="KW-1185">Reference proteome</keyword>
<dbReference type="eggNOG" id="COG4638">
    <property type="taxonomic scope" value="Bacteria"/>
</dbReference>
<dbReference type="SUPFAM" id="SSF50022">
    <property type="entry name" value="ISP domain"/>
    <property type="match status" value="1"/>
</dbReference>
<dbReference type="OrthoDB" id="9800776at2"/>
<dbReference type="GO" id="GO:0005737">
    <property type="term" value="C:cytoplasm"/>
    <property type="evidence" value="ECO:0007669"/>
    <property type="project" value="TreeGrafter"/>
</dbReference>
<dbReference type="Proteomes" id="UP000015524">
    <property type="component" value="Unassembled WGS sequence"/>
</dbReference>